<comment type="caution">
    <text evidence="3">The sequence shown here is derived from an EMBL/GenBank/DDBJ whole genome shotgun (WGS) entry which is preliminary data.</text>
</comment>
<feature type="signal peptide" evidence="2">
    <location>
        <begin position="1"/>
        <end position="17"/>
    </location>
</feature>
<dbReference type="Pfam" id="PF07353">
    <property type="entry name" value="Uroplakin_II"/>
    <property type="match status" value="1"/>
</dbReference>
<accession>A0A8T0AAB0</accession>
<organism evidence="3 4">
    <name type="scientific">Silurus meridionalis</name>
    <name type="common">Southern catfish</name>
    <name type="synonym">Silurus soldatovi meridionalis</name>
    <dbReference type="NCBI Taxonomy" id="175797"/>
    <lineage>
        <taxon>Eukaryota</taxon>
        <taxon>Metazoa</taxon>
        <taxon>Chordata</taxon>
        <taxon>Craniata</taxon>
        <taxon>Vertebrata</taxon>
        <taxon>Euteleostomi</taxon>
        <taxon>Actinopterygii</taxon>
        <taxon>Neopterygii</taxon>
        <taxon>Teleostei</taxon>
        <taxon>Ostariophysi</taxon>
        <taxon>Siluriformes</taxon>
        <taxon>Siluridae</taxon>
        <taxon>Silurus</taxon>
    </lineage>
</organism>
<dbReference type="InterPro" id="IPR009952">
    <property type="entry name" value="Uroplakin-2"/>
</dbReference>
<evidence type="ECO:0000256" key="1">
    <source>
        <dbReference type="SAM" id="Phobius"/>
    </source>
</evidence>
<evidence type="ECO:0008006" key="5">
    <source>
        <dbReference type="Google" id="ProtNLM"/>
    </source>
</evidence>
<evidence type="ECO:0000256" key="2">
    <source>
        <dbReference type="SAM" id="SignalP"/>
    </source>
</evidence>
<evidence type="ECO:0000313" key="3">
    <source>
        <dbReference type="EMBL" id="KAF7688838.1"/>
    </source>
</evidence>
<dbReference type="AlphaFoldDB" id="A0A8T0AAB0"/>
<keyword evidence="1" id="KW-1133">Transmembrane helix</keyword>
<protein>
    <recommendedName>
        <fullName evidence="5">Uroplakin-2</fullName>
    </recommendedName>
</protein>
<dbReference type="PANTHER" id="PTHR17573">
    <property type="entry name" value="UROPLAKIN II"/>
    <property type="match status" value="1"/>
</dbReference>
<proteinExistence type="predicted"/>
<feature type="transmembrane region" description="Helical" evidence="1">
    <location>
        <begin position="143"/>
        <end position="168"/>
    </location>
</feature>
<reference evidence="3" key="1">
    <citation type="submission" date="2020-08" db="EMBL/GenBank/DDBJ databases">
        <title>Chromosome-level assembly of Southern catfish (Silurus meridionalis) provides insights into visual adaptation to the nocturnal and benthic lifestyles.</title>
        <authorList>
            <person name="Zhang Y."/>
            <person name="Wang D."/>
            <person name="Peng Z."/>
        </authorList>
    </citation>
    <scope>NUCLEOTIDE SEQUENCE</scope>
    <source>
        <strain evidence="3">SWU-2019-XX</strain>
        <tissue evidence="3">Muscle</tissue>
    </source>
</reference>
<keyword evidence="1" id="KW-0812">Transmembrane</keyword>
<feature type="chain" id="PRO_5035935479" description="Uroplakin-2" evidence="2">
    <location>
        <begin position="18"/>
        <end position="173"/>
    </location>
</feature>
<dbReference type="Proteomes" id="UP000606274">
    <property type="component" value="Unassembled WGS sequence"/>
</dbReference>
<keyword evidence="2" id="KW-0732">Signal</keyword>
<dbReference type="EMBL" id="JABFDY010000025">
    <property type="protein sequence ID" value="KAF7688838.1"/>
    <property type="molecule type" value="Genomic_DNA"/>
</dbReference>
<keyword evidence="1" id="KW-0472">Membrane</keyword>
<dbReference type="PANTHER" id="PTHR17573:SF0">
    <property type="entry name" value="UROPLAKIN-2"/>
    <property type="match status" value="1"/>
</dbReference>
<name>A0A8T0AAB0_SILME</name>
<sequence>MLAVLLIMGGLVSLIHAQDFPLSVLSGENAVITGRFFDSLLLSLPPCTYAGKNVDLEYQDYNNNKSYILTNIFMVSSCVYIGDMQGSTAVSRNIGYQLMNLTNGTQYKINYKIGVNKSTSVIVYTRTAVNYRDVDLGFTGRSAAMVVITSILSVAMFVLLIGIIIVLLSPSEE</sequence>
<gene>
    <name evidence="3" type="ORF">HF521_013645</name>
</gene>
<evidence type="ECO:0000313" key="4">
    <source>
        <dbReference type="Proteomes" id="UP000606274"/>
    </source>
</evidence>
<keyword evidence="4" id="KW-1185">Reference proteome</keyword>